<proteinExistence type="predicted"/>
<keyword evidence="5" id="KW-0106">Calcium</keyword>
<keyword evidence="4" id="KW-0677">Repeat</keyword>
<evidence type="ECO:0000256" key="2">
    <source>
        <dbReference type="ARBA" id="ARBA00022475"/>
    </source>
</evidence>
<dbReference type="EMBL" id="BRZM01004006">
    <property type="protein sequence ID" value="GLD53974.1"/>
    <property type="molecule type" value="Genomic_DNA"/>
</dbReference>
<evidence type="ECO:0000256" key="6">
    <source>
        <dbReference type="ARBA" id="ARBA00022889"/>
    </source>
</evidence>
<dbReference type="GO" id="GO:0030057">
    <property type="term" value="C:desmosome"/>
    <property type="evidence" value="ECO:0007669"/>
    <property type="project" value="TreeGrafter"/>
</dbReference>
<dbReference type="FunFam" id="2.60.40.60:FF:000031">
    <property type="entry name" value="Cadherin 3"/>
    <property type="match status" value="1"/>
</dbReference>
<evidence type="ECO:0000256" key="1">
    <source>
        <dbReference type="ARBA" id="ARBA00004236"/>
    </source>
</evidence>
<dbReference type="AlphaFoldDB" id="A0AAD3MIA4"/>
<keyword evidence="12" id="KW-1185">Reference proteome</keyword>
<dbReference type="Proteomes" id="UP001279410">
    <property type="component" value="Unassembled WGS sequence"/>
</dbReference>
<evidence type="ECO:0000256" key="3">
    <source>
        <dbReference type="ARBA" id="ARBA00022692"/>
    </source>
</evidence>
<name>A0AAD3MIA4_LATJO</name>
<dbReference type="SUPFAM" id="SSF49313">
    <property type="entry name" value="Cadherin-like"/>
    <property type="match status" value="1"/>
</dbReference>
<dbReference type="PROSITE" id="PS00232">
    <property type="entry name" value="CADHERIN_1"/>
    <property type="match status" value="1"/>
</dbReference>
<dbReference type="Gene3D" id="2.60.40.60">
    <property type="entry name" value="Cadherins"/>
    <property type="match status" value="1"/>
</dbReference>
<evidence type="ECO:0000313" key="12">
    <source>
        <dbReference type="Proteomes" id="UP001279410"/>
    </source>
</evidence>
<organism evidence="11 12">
    <name type="scientific">Lates japonicus</name>
    <name type="common">Japanese lates</name>
    <dbReference type="NCBI Taxonomy" id="270547"/>
    <lineage>
        <taxon>Eukaryota</taxon>
        <taxon>Metazoa</taxon>
        <taxon>Chordata</taxon>
        <taxon>Craniata</taxon>
        <taxon>Vertebrata</taxon>
        <taxon>Euteleostomi</taxon>
        <taxon>Actinopterygii</taxon>
        <taxon>Neopterygii</taxon>
        <taxon>Teleostei</taxon>
        <taxon>Neoteleostei</taxon>
        <taxon>Acanthomorphata</taxon>
        <taxon>Carangaria</taxon>
        <taxon>Carangaria incertae sedis</taxon>
        <taxon>Centropomidae</taxon>
        <taxon>Lates</taxon>
    </lineage>
</organism>
<comment type="subcellular location">
    <subcellularLocation>
        <location evidence="1">Cell membrane</location>
    </subcellularLocation>
</comment>
<evidence type="ECO:0000256" key="4">
    <source>
        <dbReference type="ARBA" id="ARBA00022737"/>
    </source>
</evidence>
<keyword evidence="6" id="KW-0130">Cell adhesion</keyword>
<gene>
    <name evidence="11" type="ORF">AKAME5_002839200</name>
</gene>
<evidence type="ECO:0000256" key="5">
    <source>
        <dbReference type="ARBA" id="ARBA00022837"/>
    </source>
</evidence>
<keyword evidence="7" id="KW-1133">Transmembrane helix</keyword>
<sequence>MPGKTSTGTVAIQVEDFNDHCPKLTSGIQTMCTTDNAVIVNAKDEDAFPNGPPFHFSIVSEGTEGKWHVEHLNDTAAILRAKETLWPGSYEVEFEVKDEQGEACPEPQKVKVQVCTCEDGVVCGKRGSNGQPNKGAELGPAGIGLLFLGLLLLVLHEPESTLQSNHFSRRSSSPTRPAAPPPAPAATMPSHAVPATPAPDVLLHMPVRSLQASTQSSGLNCLSFSVRSAHPYISAVFRFPAYCKRIRGCPHSPASAIPVLRLC</sequence>
<evidence type="ECO:0000256" key="8">
    <source>
        <dbReference type="ARBA" id="ARBA00023136"/>
    </source>
</evidence>
<evidence type="ECO:0000256" key="9">
    <source>
        <dbReference type="ARBA" id="ARBA00023180"/>
    </source>
</evidence>
<comment type="caution">
    <text evidence="11">The sequence shown here is derived from an EMBL/GenBank/DDBJ whole genome shotgun (WGS) entry which is preliminary data.</text>
</comment>
<dbReference type="InterPro" id="IPR015919">
    <property type="entry name" value="Cadherin-like_sf"/>
</dbReference>
<feature type="region of interest" description="Disordered" evidence="10">
    <location>
        <begin position="164"/>
        <end position="197"/>
    </location>
</feature>
<keyword evidence="3" id="KW-0812">Transmembrane</keyword>
<dbReference type="GO" id="GO:0005886">
    <property type="term" value="C:plasma membrane"/>
    <property type="evidence" value="ECO:0007669"/>
    <property type="project" value="UniProtKB-SubCell"/>
</dbReference>
<dbReference type="GO" id="GO:0005509">
    <property type="term" value="F:calcium ion binding"/>
    <property type="evidence" value="ECO:0007669"/>
    <property type="project" value="InterPro"/>
</dbReference>
<keyword evidence="9" id="KW-0325">Glycoprotein</keyword>
<evidence type="ECO:0000313" key="11">
    <source>
        <dbReference type="EMBL" id="GLD53974.1"/>
    </source>
</evidence>
<dbReference type="PANTHER" id="PTHR24025:SF29">
    <property type="entry name" value="DESMOGLEIN-2-LIKE-RELATED"/>
    <property type="match status" value="1"/>
</dbReference>
<dbReference type="GO" id="GO:0098609">
    <property type="term" value="P:cell-cell adhesion"/>
    <property type="evidence" value="ECO:0007669"/>
    <property type="project" value="TreeGrafter"/>
</dbReference>
<keyword evidence="8" id="KW-0472">Membrane</keyword>
<reference evidence="11" key="1">
    <citation type="submission" date="2022-08" db="EMBL/GenBank/DDBJ databases">
        <title>Genome sequencing of akame (Lates japonicus).</title>
        <authorList>
            <person name="Hashiguchi Y."/>
            <person name="Takahashi H."/>
        </authorList>
    </citation>
    <scope>NUCLEOTIDE SEQUENCE</scope>
    <source>
        <strain evidence="11">Kochi</strain>
    </source>
</reference>
<dbReference type="PANTHER" id="PTHR24025">
    <property type="entry name" value="DESMOGLEIN FAMILY MEMBER"/>
    <property type="match status" value="1"/>
</dbReference>
<dbReference type="GO" id="GO:0009653">
    <property type="term" value="P:anatomical structure morphogenesis"/>
    <property type="evidence" value="ECO:0007669"/>
    <property type="project" value="UniProtKB-ARBA"/>
</dbReference>
<dbReference type="InterPro" id="IPR020894">
    <property type="entry name" value="Cadherin_CS"/>
</dbReference>
<protein>
    <submittedName>
        <fullName evidence="11">Desmoglein-2-like protein</fullName>
    </submittedName>
</protein>
<keyword evidence="2" id="KW-1003">Cell membrane</keyword>
<dbReference type="InterPro" id="IPR050971">
    <property type="entry name" value="Cadherin-domain_protein"/>
</dbReference>
<evidence type="ECO:0000256" key="10">
    <source>
        <dbReference type="SAM" id="MobiDB-lite"/>
    </source>
</evidence>
<accession>A0AAD3MIA4</accession>
<evidence type="ECO:0000256" key="7">
    <source>
        <dbReference type="ARBA" id="ARBA00022989"/>
    </source>
</evidence>